<feature type="region of interest" description="Disordered" evidence="1">
    <location>
        <begin position="101"/>
        <end position="120"/>
    </location>
</feature>
<sequence length="219" mass="25616">MSQKHETLINNQQELYGRIARAVDNLRKLETAKISTSAIEIRLSQLDANWEKFEKIHDQLRNEHWDQVKAHAYITKNHYAGVEKAYYNQRATLEEMMITLSPSAGNSGAPEPSRSSEPLRSQLPRLQLPTFLGRFEDWPNFKDLFQSMVGTDNSLKEIQKFHYLRNSLKGEVEQLTRNIPTTAGNYERVWTMLQEHYDIKRLLVRSVFTTFSNLSKMKR</sequence>
<accession>A0AAW2GK06</accession>
<dbReference type="EMBL" id="JADYXP020000003">
    <property type="protein sequence ID" value="KAL0128559.1"/>
    <property type="molecule type" value="Genomic_DNA"/>
</dbReference>
<evidence type="ECO:0000256" key="1">
    <source>
        <dbReference type="SAM" id="MobiDB-lite"/>
    </source>
</evidence>
<organism evidence="2 3">
    <name type="scientific">Cardiocondyla obscurior</name>
    <dbReference type="NCBI Taxonomy" id="286306"/>
    <lineage>
        <taxon>Eukaryota</taxon>
        <taxon>Metazoa</taxon>
        <taxon>Ecdysozoa</taxon>
        <taxon>Arthropoda</taxon>
        <taxon>Hexapoda</taxon>
        <taxon>Insecta</taxon>
        <taxon>Pterygota</taxon>
        <taxon>Neoptera</taxon>
        <taxon>Endopterygota</taxon>
        <taxon>Hymenoptera</taxon>
        <taxon>Apocrita</taxon>
        <taxon>Aculeata</taxon>
        <taxon>Formicoidea</taxon>
        <taxon>Formicidae</taxon>
        <taxon>Myrmicinae</taxon>
        <taxon>Cardiocondyla</taxon>
    </lineage>
</organism>
<reference evidence="2 3" key="1">
    <citation type="submission" date="2023-03" db="EMBL/GenBank/DDBJ databases">
        <title>High recombination rates correlate with genetic variation in Cardiocondyla obscurior ants.</title>
        <authorList>
            <person name="Errbii M."/>
        </authorList>
    </citation>
    <scope>NUCLEOTIDE SEQUENCE [LARGE SCALE GENOMIC DNA]</scope>
    <source>
        <strain evidence="2">Alpha-2009</strain>
        <tissue evidence="2">Whole body</tissue>
    </source>
</reference>
<comment type="caution">
    <text evidence="2">The sequence shown here is derived from an EMBL/GenBank/DDBJ whole genome shotgun (WGS) entry which is preliminary data.</text>
</comment>
<proteinExistence type="predicted"/>
<gene>
    <name evidence="2" type="ORF">PUN28_003714</name>
</gene>
<dbReference type="PANTHER" id="PTHR22954:SF3">
    <property type="entry name" value="PROTEIN CBG08539"/>
    <property type="match status" value="1"/>
</dbReference>
<evidence type="ECO:0000313" key="3">
    <source>
        <dbReference type="Proteomes" id="UP001430953"/>
    </source>
</evidence>
<dbReference type="AlphaFoldDB" id="A0AAW2GK06"/>
<evidence type="ECO:0000313" key="2">
    <source>
        <dbReference type="EMBL" id="KAL0128559.1"/>
    </source>
</evidence>
<dbReference type="PANTHER" id="PTHR22954">
    <property type="entry name" value="RETROVIRAL PROTEASE-RELATED"/>
    <property type="match status" value="1"/>
</dbReference>
<protein>
    <submittedName>
        <fullName evidence="2">Uncharacterized protein</fullName>
    </submittedName>
</protein>
<keyword evidence="3" id="KW-1185">Reference proteome</keyword>
<feature type="compositionally biased region" description="Low complexity" evidence="1">
    <location>
        <begin position="110"/>
        <end position="120"/>
    </location>
</feature>
<name>A0AAW2GK06_9HYME</name>
<dbReference type="Proteomes" id="UP001430953">
    <property type="component" value="Unassembled WGS sequence"/>
</dbReference>
<dbReference type="InterPro" id="IPR005312">
    <property type="entry name" value="DUF1759"/>
</dbReference>
<dbReference type="Pfam" id="PF03564">
    <property type="entry name" value="DUF1759"/>
    <property type="match status" value="1"/>
</dbReference>